<sequence>MKTRRTFLKAGALAGLAAGIPATAFADLTAPVAKKKQLKHWVWTRPNQSDKEADLQQQYRRFYEAGIRGIFFEADSEKHYRIAKANKLEAHRWMWTMNRGEKELLQKHPEWYAINRKGESCADKPPYVNYYRWLCPSREEVKQYLAEDVRSILSKDYIDGIHLDYVRFCDVILPVNLWDDYKIEQTKELPEYDYCYCSVCRTKFKAWRGQDIEDLEYPEASLSWRLFRYNAVNSIVNHLAEVAKEKKKPITAAVFPTPEVARRIVRQDWTNWNLNAVYPMIYHGFYKEDVRWIGDAVAEGMHFLSGKFPLYAGLYLPDFKSNEELQQGMALALANGAAGISIFGDVNEQVLLALERASTKRQERQ</sequence>
<keyword evidence="5" id="KW-1185">Reference proteome</keyword>
<feature type="domain" description="Glycosyl hydrolase-like 10" evidence="3">
    <location>
        <begin position="83"/>
        <end position="288"/>
    </location>
</feature>
<dbReference type="Gene3D" id="3.20.20.80">
    <property type="entry name" value="Glycosidases"/>
    <property type="match status" value="1"/>
</dbReference>
<protein>
    <submittedName>
        <fullName evidence="4">Glycosyl hydrolase family 10</fullName>
    </submittedName>
</protein>
<evidence type="ECO:0000256" key="1">
    <source>
        <dbReference type="ARBA" id="ARBA00022729"/>
    </source>
</evidence>
<keyword evidence="1 2" id="KW-0732">Signal</keyword>
<dbReference type="PANTHER" id="PTHR43405:SF1">
    <property type="entry name" value="GLYCOSYL HYDROLASE DIGH"/>
    <property type="match status" value="1"/>
</dbReference>
<keyword evidence="4" id="KW-0378">Hydrolase</keyword>
<feature type="chain" id="PRO_5015433313" evidence="2">
    <location>
        <begin position="27"/>
        <end position="365"/>
    </location>
</feature>
<dbReference type="RefSeq" id="WP_116541417.1">
    <property type="nucleotide sequence ID" value="NZ_QEKI01000001.1"/>
</dbReference>
<dbReference type="Proteomes" id="UP000245466">
    <property type="component" value="Unassembled WGS sequence"/>
</dbReference>
<dbReference type="Pfam" id="PF02638">
    <property type="entry name" value="GHL10"/>
    <property type="match status" value="1"/>
</dbReference>
<evidence type="ECO:0000313" key="5">
    <source>
        <dbReference type="Proteomes" id="UP000245466"/>
    </source>
</evidence>
<dbReference type="EMBL" id="QEKI01000001">
    <property type="protein sequence ID" value="PVY43743.1"/>
    <property type="molecule type" value="Genomic_DNA"/>
</dbReference>
<evidence type="ECO:0000256" key="2">
    <source>
        <dbReference type="SAM" id="SignalP"/>
    </source>
</evidence>
<feature type="signal peptide" evidence="2">
    <location>
        <begin position="1"/>
        <end position="26"/>
    </location>
</feature>
<dbReference type="GO" id="GO:0016787">
    <property type="term" value="F:hydrolase activity"/>
    <property type="evidence" value="ECO:0007669"/>
    <property type="project" value="UniProtKB-KW"/>
</dbReference>
<evidence type="ECO:0000259" key="3">
    <source>
        <dbReference type="Pfam" id="PF02638"/>
    </source>
</evidence>
<dbReference type="OrthoDB" id="100605at2"/>
<accession>A0A2U1B4Y8</accession>
<dbReference type="InterPro" id="IPR006311">
    <property type="entry name" value="TAT_signal"/>
</dbReference>
<proteinExistence type="predicted"/>
<evidence type="ECO:0000313" key="4">
    <source>
        <dbReference type="EMBL" id="PVY43743.1"/>
    </source>
</evidence>
<dbReference type="InterPro" id="IPR003790">
    <property type="entry name" value="GHL10"/>
</dbReference>
<comment type="caution">
    <text evidence="4">The sequence shown here is derived from an EMBL/GenBank/DDBJ whole genome shotgun (WGS) entry which is preliminary data.</text>
</comment>
<organism evidence="4 5">
    <name type="scientific">Pontibacter virosus</name>
    <dbReference type="NCBI Taxonomy" id="1765052"/>
    <lineage>
        <taxon>Bacteria</taxon>
        <taxon>Pseudomonadati</taxon>
        <taxon>Bacteroidota</taxon>
        <taxon>Cytophagia</taxon>
        <taxon>Cytophagales</taxon>
        <taxon>Hymenobacteraceae</taxon>
        <taxon>Pontibacter</taxon>
    </lineage>
</organism>
<reference evidence="4 5" key="1">
    <citation type="submission" date="2018-04" db="EMBL/GenBank/DDBJ databases">
        <title>Genomic Encyclopedia of Type Strains, Phase IV (KMG-IV): sequencing the most valuable type-strain genomes for metagenomic binning, comparative biology and taxonomic classification.</title>
        <authorList>
            <person name="Goeker M."/>
        </authorList>
    </citation>
    <scope>NUCLEOTIDE SEQUENCE [LARGE SCALE GENOMIC DNA]</scope>
    <source>
        <strain evidence="4 5">DSM 100231</strain>
    </source>
</reference>
<name>A0A2U1B4Y8_9BACT</name>
<dbReference type="AlphaFoldDB" id="A0A2U1B4Y8"/>
<dbReference type="PROSITE" id="PS51318">
    <property type="entry name" value="TAT"/>
    <property type="match status" value="1"/>
</dbReference>
<gene>
    <name evidence="4" type="ORF">C8E01_10199</name>
</gene>
<dbReference type="InterPro" id="IPR052177">
    <property type="entry name" value="Divisome_Glycosyl_Hydrolase"/>
</dbReference>
<dbReference type="PANTHER" id="PTHR43405">
    <property type="entry name" value="GLYCOSYL HYDROLASE DIGH"/>
    <property type="match status" value="1"/>
</dbReference>